<feature type="domain" description="Ig-like" evidence="1">
    <location>
        <begin position="122"/>
        <end position="213"/>
    </location>
</feature>
<evidence type="ECO:0000313" key="3">
    <source>
        <dbReference type="Proteomes" id="UP000828390"/>
    </source>
</evidence>
<dbReference type="InterPro" id="IPR013783">
    <property type="entry name" value="Ig-like_fold"/>
</dbReference>
<evidence type="ECO:0000259" key="1">
    <source>
        <dbReference type="PROSITE" id="PS50835"/>
    </source>
</evidence>
<evidence type="ECO:0000313" key="2">
    <source>
        <dbReference type="EMBL" id="KAH3828776.1"/>
    </source>
</evidence>
<gene>
    <name evidence="2" type="ORF">DPMN_130759</name>
</gene>
<dbReference type="InterPro" id="IPR007110">
    <property type="entry name" value="Ig-like_dom"/>
</dbReference>
<dbReference type="InterPro" id="IPR003599">
    <property type="entry name" value="Ig_sub"/>
</dbReference>
<comment type="caution">
    <text evidence="2">The sequence shown here is derived from an EMBL/GenBank/DDBJ whole genome shotgun (WGS) entry which is preliminary data.</text>
</comment>
<reference evidence="2" key="1">
    <citation type="journal article" date="2019" name="bioRxiv">
        <title>The Genome of the Zebra Mussel, Dreissena polymorpha: A Resource for Invasive Species Research.</title>
        <authorList>
            <person name="McCartney M.A."/>
            <person name="Auch B."/>
            <person name="Kono T."/>
            <person name="Mallez S."/>
            <person name="Zhang Y."/>
            <person name="Obille A."/>
            <person name="Becker A."/>
            <person name="Abrahante J.E."/>
            <person name="Garbe J."/>
            <person name="Badalamenti J.P."/>
            <person name="Herman A."/>
            <person name="Mangelson H."/>
            <person name="Liachko I."/>
            <person name="Sullivan S."/>
            <person name="Sone E.D."/>
            <person name="Koren S."/>
            <person name="Silverstein K.A.T."/>
            <person name="Beckman K.B."/>
            <person name="Gohl D.M."/>
        </authorList>
    </citation>
    <scope>NUCLEOTIDE SEQUENCE</scope>
    <source>
        <strain evidence="2">Duluth1</strain>
        <tissue evidence="2">Whole animal</tissue>
    </source>
</reference>
<organism evidence="2 3">
    <name type="scientific">Dreissena polymorpha</name>
    <name type="common">Zebra mussel</name>
    <name type="synonym">Mytilus polymorpha</name>
    <dbReference type="NCBI Taxonomy" id="45954"/>
    <lineage>
        <taxon>Eukaryota</taxon>
        <taxon>Metazoa</taxon>
        <taxon>Spiralia</taxon>
        <taxon>Lophotrochozoa</taxon>
        <taxon>Mollusca</taxon>
        <taxon>Bivalvia</taxon>
        <taxon>Autobranchia</taxon>
        <taxon>Heteroconchia</taxon>
        <taxon>Euheterodonta</taxon>
        <taxon>Imparidentia</taxon>
        <taxon>Neoheterodontei</taxon>
        <taxon>Myida</taxon>
        <taxon>Dreissenoidea</taxon>
        <taxon>Dreissenidae</taxon>
        <taxon>Dreissena</taxon>
    </lineage>
</organism>
<dbReference type="SMART" id="SM00409">
    <property type="entry name" value="IG"/>
    <property type="match status" value="1"/>
</dbReference>
<accession>A0A9D4H872</accession>
<name>A0A9D4H872_DREPO</name>
<protein>
    <recommendedName>
        <fullName evidence="1">Ig-like domain-containing protein</fullName>
    </recommendedName>
</protein>
<dbReference type="EMBL" id="JAIWYP010000005">
    <property type="protein sequence ID" value="KAH3828776.1"/>
    <property type="molecule type" value="Genomic_DNA"/>
</dbReference>
<sequence>MVMRAMMILCESARSCGEVVWNNCFEGLDPTFCALLNRLDLTAKQYEKDYDALVIRPRHSNIESTYTLPLDDRRKYYARHNVFCHLLFWKVRELKVSNASVLSLGVAHRNETGNYMCMAKDPVTQDYASSAIIVVDILFTRSYTLNEEQTLRDMTCSAICVFECTYSWKTSYTMITNGHALSISSVRRGDTGIYECAARNPTSGQIVNSQSVEILIRFDVLPPVTQVARSYGESPMSLSTTTVFCHLAPFRKGEDGRFACTATNPELNVTTVVIEIKSM</sequence>
<dbReference type="PROSITE" id="PS50835">
    <property type="entry name" value="IG_LIKE"/>
    <property type="match status" value="1"/>
</dbReference>
<proteinExistence type="predicted"/>
<dbReference type="SUPFAM" id="SSF48726">
    <property type="entry name" value="Immunoglobulin"/>
    <property type="match status" value="1"/>
</dbReference>
<keyword evidence="3" id="KW-1185">Reference proteome</keyword>
<dbReference type="InterPro" id="IPR036179">
    <property type="entry name" value="Ig-like_dom_sf"/>
</dbReference>
<dbReference type="Proteomes" id="UP000828390">
    <property type="component" value="Unassembled WGS sequence"/>
</dbReference>
<dbReference type="AlphaFoldDB" id="A0A9D4H872"/>
<dbReference type="SMART" id="SM00408">
    <property type="entry name" value="IGc2"/>
    <property type="match status" value="1"/>
</dbReference>
<dbReference type="InterPro" id="IPR003598">
    <property type="entry name" value="Ig_sub2"/>
</dbReference>
<dbReference type="Gene3D" id="2.60.40.10">
    <property type="entry name" value="Immunoglobulins"/>
    <property type="match status" value="1"/>
</dbReference>
<reference evidence="2" key="2">
    <citation type="submission" date="2020-11" db="EMBL/GenBank/DDBJ databases">
        <authorList>
            <person name="McCartney M.A."/>
            <person name="Auch B."/>
            <person name="Kono T."/>
            <person name="Mallez S."/>
            <person name="Becker A."/>
            <person name="Gohl D.M."/>
            <person name="Silverstein K.A.T."/>
            <person name="Koren S."/>
            <person name="Bechman K.B."/>
            <person name="Herman A."/>
            <person name="Abrahante J.E."/>
            <person name="Garbe J."/>
        </authorList>
    </citation>
    <scope>NUCLEOTIDE SEQUENCE</scope>
    <source>
        <strain evidence="2">Duluth1</strain>
        <tissue evidence="2">Whole animal</tissue>
    </source>
</reference>